<reference evidence="1 2" key="1">
    <citation type="submission" date="2018-12" db="EMBL/GenBank/DDBJ databases">
        <authorList>
            <person name="Yang Y."/>
        </authorList>
    </citation>
    <scope>NUCLEOTIDE SEQUENCE [LARGE SCALE GENOMIC DNA]</scope>
    <source>
        <strain evidence="1 2">L-25-5w-1</strain>
    </source>
</reference>
<evidence type="ECO:0000313" key="2">
    <source>
        <dbReference type="Proteomes" id="UP000277007"/>
    </source>
</evidence>
<dbReference type="EMBL" id="RXMA01000001">
    <property type="protein sequence ID" value="RTR24221.1"/>
    <property type="molecule type" value="Genomic_DNA"/>
</dbReference>
<dbReference type="AlphaFoldDB" id="A0A431VN75"/>
<dbReference type="RefSeq" id="WP_126610962.1">
    <property type="nucleotide sequence ID" value="NZ_JBHUCY010000064.1"/>
</dbReference>
<sequence length="147" mass="16135">MSESVVEVHAFDFGKHKAAMVDRFGHSEMIRDAGFSHLTAILADAQRADDGTYYALPHAADQAMHVLLLDNVFCFKMGQALFGKGRMIAHDPFPPDGPAREVAWQNTQQALAKIGVSMPDYQDAPKSDGVTPFGSEGCWLWIERLAA</sequence>
<protein>
    <submittedName>
        <fullName evidence="1">Uncharacterized protein</fullName>
    </submittedName>
</protein>
<accession>A0A431VN75</accession>
<dbReference type="OrthoDB" id="7305229at2"/>
<name>A0A431VN75_9PROT</name>
<evidence type="ECO:0000313" key="1">
    <source>
        <dbReference type="EMBL" id="RTR24221.1"/>
    </source>
</evidence>
<gene>
    <name evidence="1" type="ORF">EJ903_00055</name>
</gene>
<proteinExistence type="predicted"/>
<dbReference type="Proteomes" id="UP000277007">
    <property type="component" value="Unassembled WGS sequence"/>
</dbReference>
<keyword evidence="2" id="KW-1185">Reference proteome</keyword>
<comment type="caution">
    <text evidence="1">The sequence shown here is derived from an EMBL/GenBank/DDBJ whole genome shotgun (WGS) entry which is preliminary data.</text>
</comment>
<organism evidence="1 2">
    <name type="scientific">Azospirillum griseum</name>
    <dbReference type="NCBI Taxonomy" id="2496639"/>
    <lineage>
        <taxon>Bacteria</taxon>
        <taxon>Pseudomonadati</taxon>
        <taxon>Pseudomonadota</taxon>
        <taxon>Alphaproteobacteria</taxon>
        <taxon>Rhodospirillales</taxon>
        <taxon>Azospirillaceae</taxon>
        <taxon>Azospirillum</taxon>
    </lineage>
</organism>